<evidence type="ECO:0000259" key="4">
    <source>
        <dbReference type="PROSITE" id="PS50825"/>
    </source>
</evidence>
<feature type="compositionally biased region" description="Low complexity" evidence="2">
    <location>
        <begin position="1083"/>
        <end position="1092"/>
    </location>
</feature>
<feature type="compositionally biased region" description="Gly residues" evidence="2">
    <location>
        <begin position="1072"/>
        <end position="1082"/>
    </location>
</feature>
<keyword evidence="1" id="KW-0677">Repeat</keyword>
<evidence type="ECO:0000256" key="3">
    <source>
        <dbReference type="SAM" id="SignalP"/>
    </source>
</evidence>
<sequence>MLNGGLLALCLLAASPRLLADLNPQAREDFSGASVLASVGDTVFFTLNTQAGLELWAANAAEGRVWLVKDIHPGSSGSHPFFLAVLGERVVFRADDGVHGLELWTSDGTPAGTRLLRDSLPGAGGLLALNGAKVWGQSLYFLANDGVHGLEPWVTDGTPEGTRLVADTRAGPEGITDTTYHLVEFDGALYLGAYNQLWRTDGTAAGTRLVHAVDSSVGSRAVHPFVRGGQLWFSSGFSGGTTSHFHVTDGTPEGTRLVVTMTSKMSLELDLGSRVVFGSWTAGSTSYTHWLKVSDGTSEGTLPLATITSSSTLVWEHALNPSGTVRSIVVPVDAGYQLWRTDGTPEGTRLAQSLTRKGGGVGLLGDESIYVGADDLGPALFAWDGTAAPRVVRRFAALPSTILSAQVGSLFYFTASDALTGEELWVSDGTEQGTVMVSDLSAGADGTAFVALHPGAGQLLFIATPKGGALSLWRTDGSAMGVSRVATGITSSVVMTTAGMAAFTLDDAAVWLHVLPEGAPERPVTRVWMPPNQDSSPENWTVDGSFAYFGTRPAYNRIELLRTDGVGTQVLRGESFSGGSPYGRRALLGGTLVFLEGRAVRATQGAPGDAVFLSSALDMVQLGARVLIARERGSSGYELARSDGTSAGTQALQPLVGYPQGLVAAGARAYFRQPDSTSGTQQLYRATGTLEAGALVRLATFDAGLPVAYGDRVAFVANETSLASSDGTPAGTRLVPGTENTSPRDLQGLGSWVFFTAVDGARGREVWVLDGAGARGLGDFEPGAGDTKLLDATLQAGEAVLLLQTNAGRSLVRTNGTPSGTRVLGPVHGTTWLETLHGTVYLDCDPDGQVGVELCSLAVNANQPTLVADYAPGIMPSSPSAPVFFGGALFVAATHPVVGREAFALDMDTTPPHIAPTVTGTLGQNGFYVGDVSLTWSVGDLESSVTDTNGCGSAAVTVDTLERVFTCSATSVGGTAVNRVSIRRDTSPPQLTCPTQVTGKSGIPVAFSVTAVDALDPAPVVVSTPPSGTVFPEGLTSVEASATDHAGHRASCQFSVLVSPAPDAGPVDAGAGDAGSGDGGPLDAGQGDAGMV</sequence>
<feature type="non-terminal residue" evidence="5">
    <location>
        <position position="1092"/>
    </location>
</feature>
<evidence type="ECO:0000313" key="6">
    <source>
        <dbReference type="Proteomes" id="UP000315369"/>
    </source>
</evidence>
<dbReference type="AlphaFoldDB" id="A0A540WRK9"/>
<gene>
    <name evidence="5" type="ORF">FJV41_33130</name>
</gene>
<evidence type="ECO:0000256" key="1">
    <source>
        <dbReference type="ARBA" id="ARBA00022737"/>
    </source>
</evidence>
<feature type="chain" id="PRO_5021964583" evidence="3">
    <location>
        <begin position="21"/>
        <end position="1092"/>
    </location>
</feature>
<keyword evidence="6" id="KW-1185">Reference proteome</keyword>
<evidence type="ECO:0000256" key="2">
    <source>
        <dbReference type="SAM" id="MobiDB-lite"/>
    </source>
</evidence>
<keyword evidence="3" id="KW-0732">Signal</keyword>
<dbReference type="EMBL" id="VIFM01000177">
    <property type="protein sequence ID" value="TQF11639.1"/>
    <property type="molecule type" value="Genomic_DNA"/>
</dbReference>
<dbReference type="OrthoDB" id="5242130at2"/>
<feature type="region of interest" description="Disordered" evidence="2">
    <location>
        <begin position="1063"/>
        <end position="1092"/>
    </location>
</feature>
<organism evidence="5 6">
    <name type="scientific">Myxococcus llanfairpwllgwyngyllgogerychwyrndrobwllllantysiliogogogochensis</name>
    <dbReference type="NCBI Taxonomy" id="2590453"/>
    <lineage>
        <taxon>Bacteria</taxon>
        <taxon>Pseudomonadati</taxon>
        <taxon>Myxococcota</taxon>
        <taxon>Myxococcia</taxon>
        <taxon>Myxococcales</taxon>
        <taxon>Cystobacterineae</taxon>
        <taxon>Myxococcaceae</taxon>
        <taxon>Myxococcus</taxon>
    </lineage>
</organism>
<proteinExistence type="predicted"/>
<dbReference type="Pfam" id="PF02494">
    <property type="entry name" value="HYR"/>
    <property type="match status" value="1"/>
</dbReference>
<dbReference type="RefSeq" id="WP_141646596.1">
    <property type="nucleotide sequence ID" value="NZ_VIFM01000177.1"/>
</dbReference>
<dbReference type="Proteomes" id="UP000315369">
    <property type="component" value="Unassembled WGS sequence"/>
</dbReference>
<comment type="caution">
    <text evidence="5">The sequence shown here is derived from an EMBL/GenBank/DDBJ whole genome shotgun (WGS) entry which is preliminary data.</text>
</comment>
<reference evidence="5 6" key="1">
    <citation type="submission" date="2019-06" db="EMBL/GenBank/DDBJ databases">
        <authorList>
            <person name="Livingstone P."/>
            <person name="Whitworth D."/>
        </authorList>
    </citation>
    <scope>NUCLEOTIDE SEQUENCE [LARGE SCALE GENOMIC DNA]</scope>
    <source>
        <strain evidence="5 6">AM401</strain>
    </source>
</reference>
<feature type="domain" description="HYR" evidence="4">
    <location>
        <begin position="977"/>
        <end position="1060"/>
    </location>
</feature>
<dbReference type="InterPro" id="IPR003410">
    <property type="entry name" value="HYR_dom"/>
</dbReference>
<accession>A0A540WRK9</accession>
<feature type="signal peptide" evidence="3">
    <location>
        <begin position="1"/>
        <end position="20"/>
    </location>
</feature>
<name>A0A540WRK9_9BACT</name>
<protein>
    <submittedName>
        <fullName evidence="5">HYR domain-containing protein</fullName>
    </submittedName>
</protein>
<dbReference type="PROSITE" id="PS50825">
    <property type="entry name" value="HYR"/>
    <property type="match status" value="1"/>
</dbReference>
<evidence type="ECO:0000313" key="5">
    <source>
        <dbReference type="EMBL" id="TQF11639.1"/>
    </source>
</evidence>